<dbReference type="PANTHER" id="PTHR31672:SF11">
    <property type="entry name" value="F-BOX PROTEIN CPR1-LIKE ISOFORM X2"/>
    <property type="match status" value="1"/>
</dbReference>
<dbReference type="InterPro" id="IPR001810">
    <property type="entry name" value="F-box_dom"/>
</dbReference>
<dbReference type="OrthoDB" id="1938527at2759"/>
<dbReference type="InterPro" id="IPR036047">
    <property type="entry name" value="F-box-like_dom_sf"/>
</dbReference>
<dbReference type="Proteomes" id="UP000655225">
    <property type="component" value="Unassembled WGS sequence"/>
</dbReference>
<keyword evidence="3" id="KW-1185">Reference proteome</keyword>
<organism evidence="2 3">
    <name type="scientific">Tetracentron sinense</name>
    <name type="common">Spur-leaf</name>
    <dbReference type="NCBI Taxonomy" id="13715"/>
    <lineage>
        <taxon>Eukaryota</taxon>
        <taxon>Viridiplantae</taxon>
        <taxon>Streptophyta</taxon>
        <taxon>Embryophyta</taxon>
        <taxon>Tracheophyta</taxon>
        <taxon>Spermatophyta</taxon>
        <taxon>Magnoliopsida</taxon>
        <taxon>Trochodendrales</taxon>
        <taxon>Trochodendraceae</taxon>
        <taxon>Tetracentron</taxon>
    </lineage>
</organism>
<dbReference type="Pfam" id="PF00646">
    <property type="entry name" value="F-box"/>
    <property type="match status" value="1"/>
</dbReference>
<dbReference type="EMBL" id="JABCRI010000012">
    <property type="protein sequence ID" value="KAF8396366.1"/>
    <property type="molecule type" value="Genomic_DNA"/>
</dbReference>
<gene>
    <name evidence="2" type="ORF">HHK36_017983</name>
</gene>
<protein>
    <recommendedName>
        <fullName evidence="1">F-box domain-containing protein</fullName>
    </recommendedName>
</protein>
<dbReference type="InterPro" id="IPR013187">
    <property type="entry name" value="F-box-assoc_dom_typ3"/>
</dbReference>
<dbReference type="SUPFAM" id="SSF81383">
    <property type="entry name" value="F-box domain"/>
    <property type="match status" value="1"/>
</dbReference>
<dbReference type="PROSITE" id="PS50181">
    <property type="entry name" value="FBOX"/>
    <property type="match status" value="1"/>
</dbReference>
<sequence>MIRRRSSRFTVITTREVEVMVKNAKKNFIRLPDEIILMILVRLPADSVHNFRLVCRNWYKVISDHLFIEAHLLQSEWSLIMRPPTWSRFQEIDTFSIEMKEGSITRKYSKLCSMGWIMASCNGLLLLQNKQNRLVLHVTNPVTKQLVTLPSSMKSDIFPKPIGLTFVPATGEYKVVNIINKLGSFEILTLGFNTWREIHPPAIEIPNVYFASPVVVNGVLHWTKFSFHKNHKYIVSVDAHHETLELWCLPDRFLLKKFDLLEFGGYFSLLTLANPTEEMELWSLKDCYGGDWILQQRISLEYTGLGIYLPAEFIANLKNGKVVVFSHSGLFCVYNTELKKGKWMPLGEKYNHLLFFPNGLAHVDSLVSWRSCSETSPEHCS</sequence>
<accession>A0A834Z329</accession>
<evidence type="ECO:0000313" key="2">
    <source>
        <dbReference type="EMBL" id="KAF8396366.1"/>
    </source>
</evidence>
<evidence type="ECO:0000259" key="1">
    <source>
        <dbReference type="PROSITE" id="PS50181"/>
    </source>
</evidence>
<evidence type="ECO:0000313" key="3">
    <source>
        <dbReference type="Proteomes" id="UP000655225"/>
    </source>
</evidence>
<dbReference type="Gene3D" id="1.20.1280.50">
    <property type="match status" value="1"/>
</dbReference>
<dbReference type="NCBIfam" id="TIGR01640">
    <property type="entry name" value="F_box_assoc_1"/>
    <property type="match status" value="1"/>
</dbReference>
<dbReference type="SMART" id="SM00256">
    <property type="entry name" value="FBOX"/>
    <property type="match status" value="1"/>
</dbReference>
<dbReference type="OMA" id="FECESRE"/>
<feature type="domain" description="F-box" evidence="1">
    <location>
        <begin position="25"/>
        <end position="70"/>
    </location>
</feature>
<comment type="caution">
    <text evidence="2">The sequence shown here is derived from an EMBL/GenBank/DDBJ whole genome shotgun (WGS) entry which is preliminary data.</text>
</comment>
<dbReference type="InterPro" id="IPR017451">
    <property type="entry name" value="F-box-assoc_interact_dom"/>
</dbReference>
<reference evidence="2 3" key="1">
    <citation type="submission" date="2020-04" db="EMBL/GenBank/DDBJ databases">
        <title>Plant Genome Project.</title>
        <authorList>
            <person name="Zhang R.-G."/>
        </authorList>
    </citation>
    <scope>NUCLEOTIDE SEQUENCE [LARGE SCALE GENOMIC DNA]</scope>
    <source>
        <strain evidence="2">YNK0</strain>
        <tissue evidence="2">Leaf</tissue>
    </source>
</reference>
<dbReference type="Pfam" id="PF08268">
    <property type="entry name" value="FBA_3"/>
    <property type="match status" value="1"/>
</dbReference>
<dbReference type="AlphaFoldDB" id="A0A834Z329"/>
<dbReference type="PANTHER" id="PTHR31672">
    <property type="entry name" value="BNACNNG10540D PROTEIN"/>
    <property type="match status" value="1"/>
</dbReference>
<proteinExistence type="predicted"/>
<name>A0A834Z329_TETSI</name>
<dbReference type="InterPro" id="IPR050796">
    <property type="entry name" value="SCF_F-box_component"/>
</dbReference>